<proteinExistence type="predicted"/>
<accession>A0A2P2QT92</accession>
<organism evidence="1">
    <name type="scientific">Rhizophora mucronata</name>
    <name type="common">Asiatic mangrove</name>
    <dbReference type="NCBI Taxonomy" id="61149"/>
    <lineage>
        <taxon>Eukaryota</taxon>
        <taxon>Viridiplantae</taxon>
        <taxon>Streptophyta</taxon>
        <taxon>Embryophyta</taxon>
        <taxon>Tracheophyta</taxon>
        <taxon>Spermatophyta</taxon>
        <taxon>Magnoliopsida</taxon>
        <taxon>eudicotyledons</taxon>
        <taxon>Gunneridae</taxon>
        <taxon>Pentapetalae</taxon>
        <taxon>rosids</taxon>
        <taxon>fabids</taxon>
        <taxon>Malpighiales</taxon>
        <taxon>Rhizophoraceae</taxon>
        <taxon>Rhizophora</taxon>
    </lineage>
</organism>
<protein>
    <submittedName>
        <fullName evidence="1">Uncharacterized protein</fullName>
    </submittedName>
</protein>
<name>A0A2P2QT92_RHIMU</name>
<dbReference type="EMBL" id="GGEC01089766">
    <property type="protein sequence ID" value="MBX70250.1"/>
    <property type="molecule type" value="Transcribed_RNA"/>
</dbReference>
<sequence>MMILSIRYCRKGTCSFSFNH</sequence>
<reference evidence="1" key="1">
    <citation type="submission" date="2018-02" db="EMBL/GenBank/DDBJ databases">
        <title>Rhizophora mucronata_Transcriptome.</title>
        <authorList>
            <person name="Meera S.P."/>
            <person name="Sreeshan A."/>
            <person name="Augustine A."/>
        </authorList>
    </citation>
    <scope>NUCLEOTIDE SEQUENCE</scope>
    <source>
        <tissue evidence="1">Leaf</tissue>
    </source>
</reference>
<evidence type="ECO:0000313" key="1">
    <source>
        <dbReference type="EMBL" id="MBX70250.1"/>
    </source>
</evidence>
<dbReference type="AlphaFoldDB" id="A0A2P2QT92"/>